<sequence length="958" mass="101044">MVKKSQKFYASALATTLVTAGIVAPVAAEGETGGTETGGTEVTVQATPTNNVGKKDEVLVKAVPAGATVKIYLKENDTVPAFSKKQGSKAGDMKAVLAYDLPTVEEKGNIYISITEANATTEGDKHPVEYTAEPQTDDLTTGVEVLNNVIKKDAVVITLDTVAAKGATGTSIQEGATVKVYAVEDEEKAALLGSGRIAVKKGEKSISTVSLKAALELAEGEDTGNLIVTVANPGQAESDGLTVEYSKEVTSSFTTGEDDEQTTAEIIAENNVKKKDGIKVTGLPTDKVATIKLYSKNPDDLDEAAKKAALLGTAKSKKVSIPATTEGGTATEDGQAVIALKSKNGFADLFETFGEDSKVYVTIQYTEEHESAAKEIVVADEKQTDFTVAQGEGATVSTATEDSPATLVVETVNNVKGKDTVTVKGAEVGAEISIYAPDAVAGDKPLAKAKVKAKAEDADYTATVLSLPKGFSENEYADDATTAKYKLTVQNADEKVSEQKEFTASNAEATKINLEDNVVIENNVTTKDTLKVTGLAAKTIVNVYKVNEESADDVETFKTLTAAEQKKLLIGKATAKVVTGETGDALATIAKGFDNTTEEGKVFVEIIEPNKISQIELVDVAAEADSEIADAKITVTNSLKKDFIEITGLTAKDTVKVYAEVDEDGKPVEKSLLGKTTVKAADATAKVSLKKNFATKDTALEEEEVFYVTVQNDNKAPILIGAETVENKKEAELSAEVTEIVVPVETTTAKVEDVTFTPIKVNAKSFGFEVALTKEEGATVATPFAEKDTVKIYTSADATKPVKTFKVSAANVTAEKVASAFNIDLSDNEETSFWYTVTNDDAHESEKVEATAQFALTTLSEDPITGQDGTDENGKVTLEIATPKAGDTVKLYLGTKVVKTVKAVASEDAGQAKIILTGIKEDTDYAVTVTTANHAESEKADITVVGPKKEDEKTEPAA</sequence>
<feature type="region of interest" description="Disordered" evidence="1">
    <location>
        <begin position="938"/>
        <end position="958"/>
    </location>
</feature>
<feature type="chain" id="PRO_5039308398" evidence="2">
    <location>
        <begin position="21"/>
        <end position="958"/>
    </location>
</feature>
<keyword evidence="4" id="KW-1185">Reference proteome</keyword>
<dbReference type="STRING" id="33978.A6M13_08950"/>
<reference evidence="3 4" key="1">
    <citation type="submission" date="2016-07" db="EMBL/GenBank/DDBJ databases">
        <title>Caryophanon tenue genome sequencing.</title>
        <authorList>
            <person name="Verma A."/>
            <person name="Pal Y."/>
            <person name="Krishnamurthi S."/>
        </authorList>
    </citation>
    <scope>NUCLEOTIDE SEQUENCE [LARGE SCALE GENOMIC DNA]</scope>
    <source>
        <strain evidence="3 4">DSM 14152</strain>
    </source>
</reference>
<protein>
    <submittedName>
        <fullName evidence="3">Uncharacterized protein</fullName>
    </submittedName>
</protein>
<dbReference type="AlphaFoldDB" id="A0A1C0YJT1"/>
<accession>A0A1C0YJT1</accession>
<keyword evidence="2" id="KW-0732">Signal</keyword>
<organism evidence="3 4">
    <name type="scientific">Caryophanon tenue</name>
    <dbReference type="NCBI Taxonomy" id="33978"/>
    <lineage>
        <taxon>Bacteria</taxon>
        <taxon>Bacillati</taxon>
        <taxon>Bacillota</taxon>
        <taxon>Bacilli</taxon>
        <taxon>Bacillales</taxon>
        <taxon>Caryophanaceae</taxon>
        <taxon>Caryophanon</taxon>
    </lineage>
</organism>
<name>A0A1C0YJT1_9BACL</name>
<evidence type="ECO:0000256" key="1">
    <source>
        <dbReference type="SAM" id="MobiDB-lite"/>
    </source>
</evidence>
<proteinExistence type="predicted"/>
<dbReference type="Proteomes" id="UP000093199">
    <property type="component" value="Unassembled WGS sequence"/>
</dbReference>
<feature type="signal peptide" evidence="2">
    <location>
        <begin position="1"/>
        <end position="20"/>
    </location>
</feature>
<evidence type="ECO:0000313" key="4">
    <source>
        <dbReference type="Proteomes" id="UP000093199"/>
    </source>
</evidence>
<dbReference type="RefSeq" id="WP_066542924.1">
    <property type="nucleotide sequence ID" value="NZ_MASJ01000003.1"/>
</dbReference>
<dbReference type="EMBL" id="MASJ01000003">
    <property type="protein sequence ID" value="OCS87436.1"/>
    <property type="molecule type" value="Genomic_DNA"/>
</dbReference>
<evidence type="ECO:0000256" key="2">
    <source>
        <dbReference type="SAM" id="SignalP"/>
    </source>
</evidence>
<gene>
    <name evidence="3" type="ORF">A6M13_08950</name>
</gene>
<evidence type="ECO:0000313" key="3">
    <source>
        <dbReference type="EMBL" id="OCS87436.1"/>
    </source>
</evidence>
<comment type="caution">
    <text evidence="3">The sequence shown here is derived from an EMBL/GenBank/DDBJ whole genome shotgun (WGS) entry which is preliminary data.</text>
</comment>